<accession>A0A812BIQ4</accession>
<dbReference type="AlphaFoldDB" id="A0A812BIQ4"/>
<name>A0A812BIQ4_ACAPH</name>
<dbReference type="PANTHER" id="PTHR16213">
    <property type="entry name" value="SELENOPROTEIN N"/>
    <property type="match status" value="1"/>
</dbReference>
<sequence length="441" mass="50629">MLEFEPVIYRLLNIKVTQKHNFEILPTDETFMVWPEFQPLLLNSMTKSSDEYQDLQSNSADSLDGLKKWKNVAIEGMEFAAKHFKSFLPPVVKSLSPVGVPYMLWELKKYHALLGILPPNNQYHPPKVEDDDAIFYTLLSMFHPRPFLLTRFGPHGAVACVRAYNDQYFDIVFRMHAEFQLNEPPLQPFWFTPAYFSGSLIINRNASSVLYFSLSVPNHNKLNVDMEWLTDDSVDQENMMVDIGYMPQMELKSMTPSKKADEQIPHSSSDSDQVFEQILINSEKPSISWTEEITTDEAMDILSVKMFPFKEVPYYNFTTAFEKAKKENKLVHSIILWGGSPVLSLLKKSFISSFSLVLDLQELKNDPCPEVAELAKISLDNYSFPAMMMVQLPNGTVVTKINANELLDMNTLMLETGFFHPSSLIYKRFLEKGIKMSGDYL</sequence>
<gene>
    <name evidence="1" type="ORF">SPHA_18270</name>
</gene>
<proteinExistence type="predicted"/>
<comment type="caution">
    <text evidence="1">The sequence shown here is derived from an EMBL/GenBank/DDBJ whole genome shotgun (WGS) entry which is preliminary data.</text>
</comment>
<reference evidence="1" key="1">
    <citation type="submission" date="2021-01" db="EMBL/GenBank/DDBJ databases">
        <authorList>
            <person name="Li R."/>
            <person name="Bekaert M."/>
        </authorList>
    </citation>
    <scope>NUCLEOTIDE SEQUENCE</scope>
    <source>
        <strain evidence="1">Farmed</strain>
    </source>
</reference>
<protein>
    <submittedName>
        <fullName evidence="1">SEPN1</fullName>
    </submittedName>
</protein>
<organism evidence="1 2">
    <name type="scientific">Acanthosepion pharaonis</name>
    <name type="common">Pharaoh cuttlefish</name>
    <name type="synonym">Sepia pharaonis</name>
    <dbReference type="NCBI Taxonomy" id="158019"/>
    <lineage>
        <taxon>Eukaryota</taxon>
        <taxon>Metazoa</taxon>
        <taxon>Spiralia</taxon>
        <taxon>Lophotrochozoa</taxon>
        <taxon>Mollusca</taxon>
        <taxon>Cephalopoda</taxon>
        <taxon>Coleoidea</taxon>
        <taxon>Decapodiformes</taxon>
        <taxon>Sepiida</taxon>
        <taxon>Sepiina</taxon>
        <taxon>Sepiidae</taxon>
        <taxon>Acanthosepion</taxon>
    </lineage>
</organism>
<dbReference type="OrthoDB" id="10062435at2759"/>
<evidence type="ECO:0000313" key="2">
    <source>
        <dbReference type="Proteomes" id="UP000597762"/>
    </source>
</evidence>
<dbReference type="GO" id="GO:0005789">
    <property type="term" value="C:endoplasmic reticulum membrane"/>
    <property type="evidence" value="ECO:0007669"/>
    <property type="project" value="TreeGrafter"/>
</dbReference>
<dbReference type="Proteomes" id="UP000597762">
    <property type="component" value="Unassembled WGS sequence"/>
</dbReference>
<dbReference type="PANTHER" id="PTHR16213:SF78">
    <property type="entry name" value="SELENOPROTEIN N"/>
    <property type="match status" value="1"/>
</dbReference>
<dbReference type="GO" id="GO:0055074">
    <property type="term" value="P:calcium ion homeostasis"/>
    <property type="evidence" value="ECO:0007669"/>
    <property type="project" value="TreeGrafter"/>
</dbReference>
<evidence type="ECO:0000313" key="1">
    <source>
        <dbReference type="EMBL" id="CAE1231894.1"/>
    </source>
</evidence>
<keyword evidence="2" id="KW-1185">Reference proteome</keyword>
<dbReference type="EMBL" id="CAHIKZ030000658">
    <property type="protein sequence ID" value="CAE1231894.1"/>
    <property type="molecule type" value="Genomic_DNA"/>
</dbReference>